<sequence length="626" mass="70336">MPSKFGHKKSQKQRRVEVHPTLNGLPDSILFRLNLFLTIRSQISLSLVSHKFQKLFFPGHLKSTPSETCLNRTITRFLSPNIDPIGGSSKTGLLTTFKSLRTRQPAITCLYCGSLNWCPTPGRRISNGSFAEESECCNSPGVLITLGHFGKIFYDESIVSHKVDGYAENQGDLPYSWDPKDGGMGDTGRPAKPRSVGHRVFRPYTRWCRHHRCEGYIGAAGKDVHGYTDEVVTVEEEVSGAGKWRRWCNHCDLQIVEGWNARDVKGVTCKCGFAVAKEKVAGAMVTKIKGTGGCGVCGWRFVRVLGLKSKKSKQGEKEEQVASLFLEAGWKIEEAFGINYSSPAVKNWEIMDIILNRELGSTQEEEDIYRRKTRVRPRIYDLPIEIITRISQSYLTQSTMEVLARTDPAFAHIFGWKEFKNISLCAKNLVFLRSGWTDKLTGGRLGDLDYTCRFCDKKIRKARYRTVGTSIGLAVLPAKLVNREFTRPGQQDSDTQYSSTMGTVCPSHGILNNSSVLDGFGNAPGAWVYPPARAGIVIWCLHCQAIRGKDIRVQIETKGKKQAFKLEIGDVAAFWVEIFESKYLCKCISACGTCGWVKLEVFAGRMRNQQEGYSWNDIWWMEFMSS</sequence>
<keyword evidence="2" id="KW-1185">Reference proteome</keyword>
<evidence type="ECO:0008006" key="3">
    <source>
        <dbReference type="Google" id="ProtNLM"/>
    </source>
</evidence>
<reference evidence="1 2" key="1">
    <citation type="submission" date="2019-10" db="EMBL/GenBank/DDBJ databases">
        <authorList>
            <person name="Palmer J.M."/>
        </authorList>
    </citation>
    <scope>NUCLEOTIDE SEQUENCE [LARGE SCALE GENOMIC DNA]</scope>
    <source>
        <strain evidence="1 2">TWF718</strain>
    </source>
</reference>
<proteinExistence type="predicted"/>
<gene>
    <name evidence="1" type="ORF">TWF718_004547</name>
</gene>
<dbReference type="AlphaFoldDB" id="A0AAN8RFM1"/>
<dbReference type="Proteomes" id="UP001313282">
    <property type="component" value="Unassembled WGS sequence"/>
</dbReference>
<dbReference type="EMBL" id="JAVHNR010000002">
    <property type="protein sequence ID" value="KAK6351386.1"/>
    <property type="molecule type" value="Genomic_DNA"/>
</dbReference>
<evidence type="ECO:0000313" key="2">
    <source>
        <dbReference type="Proteomes" id="UP001313282"/>
    </source>
</evidence>
<accession>A0AAN8RFM1</accession>
<protein>
    <recommendedName>
        <fullName evidence="3">F-box domain-containing protein</fullName>
    </recommendedName>
</protein>
<comment type="caution">
    <text evidence="1">The sequence shown here is derived from an EMBL/GenBank/DDBJ whole genome shotgun (WGS) entry which is preliminary data.</text>
</comment>
<organism evidence="1 2">
    <name type="scientific">Orbilia javanica</name>
    <dbReference type="NCBI Taxonomy" id="47235"/>
    <lineage>
        <taxon>Eukaryota</taxon>
        <taxon>Fungi</taxon>
        <taxon>Dikarya</taxon>
        <taxon>Ascomycota</taxon>
        <taxon>Pezizomycotina</taxon>
        <taxon>Orbiliomycetes</taxon>
        <taxon>Orbiliales</taxon>
        <taxon>Orbiliaceae</taxon>
        <taxon>Orbilia</taxon>
    </lineage>
</organism>
<name>A0AAN8RFM1_9PEZI</name>
<evidence type="ECO:0000313" key="1">
    <source>
        <dbReference type="EMBL" id="KAK6351386.1"/>
    </source>
</evidence>